<dbReference type="PANTHER" id="PTHR10993:SF7">
    <property type="entry name" value="LIPOYLTRANSFERASE 2, MITOCHONDRIAL-RELATED"/>
    <property type="match status" value="1"/>
</dbReference>
<reference evidence="11" key="1">
    <citation type="journal article" date="2014" name="BMC Genomics">
        <title>Genome characteristics reveal the impact of lichenization on lichen-forming fungus Endocarpon pusillum Hedwig (Verrucariales, Ascomycota).</title>
        <authorList>
            <person name="Wang Y.-Y."/>
            <person name="Liu B."/>
            <person name="Zhang X.-Y."/>
            <person name="Zhou Q.-M."/>
            <person name="Zhang T."/>
            <person name="Li H."/>
            <person name="Yu Y.-F."/>
            <person name="Zhang X.-L."/>
            <person name="Hao X.-Y."/>
            <person name="Wang M."/>
            <person name="Wang L."/>
            <person name="Wei J.-C."/>
        </authorList>
    </citation>
    <scope>NUCLEOTIDE SEQUENCE [LARGE SCALE GENOMIC DNA]</scope>
    <source>
        <strain evidence="11">Z07020 / HMAS-L-300199</strain>
    </source>
</reference>
<evidence type="ECO:0000256" key="5">
    <source>
        <dbReference type="PIRNR" id="PIRNR016262"/>
    </source>
</evidence>
<protein>
    <recommendedName>
        <fullName evidence="5">Octanoyltransferase</fullName>
        <ecNumber evidence="5">2.3.1.181</ecNumber>
    </recommendedName>
</protein>
<dbReference type="RefSeq" id="XP_007787751.1">
    <property type="nucleotide sequence ID" value="XM_007789561.1"/>
</dbReference>
<dbReference type="InterPro" id="IPR004143">
    <property type="entry name" value="BPL_LPL_catalytic"/>
</dbReference>
<dbReference type="EMBL" id="KE720846">
    <property type="protein sequence ID" value="ERF74976.1"/>
    <property type="molecule type" value="Genomic_DNA"/>
</dbReference>
<dbReference type="Proteomes" id="UP000019373">
    <property type="component" value="Unassembled WGS sequence"/>
</dbReference>
<evidence type="ECO:0000256" key="4">
    <source>
        <dbReference type="ARBA" id="ARBA00023315"/>
    </source>
</evidence>
<dbReference type="OMA" id="TEEPMWY"/>
<comment type="similarity">
    <text evidence="2 5">Belongs to the LipB family.</text>
</comment>
<keyword evidence="4 5" id="KW-0012">Acyltransferase</keyword>
<evidence type="ECO:0000256" key="8">
    <source>
        <dbReference type="PIRSR" id="PIRSR016262-3"/>
    </source>
</evidence>
<dbReference type="InterPro" id="IPR000544">
    <property type="entry name" value="Octanoyltransferase"/>
</dbReference>
<evidence type="ECO:0000256" key="6">
    <source>
        <dbReference type="PIRSR" id="PIRSR016262-1"/>
    </source>
</evidence>
<dbReference type="OrthoDB" id="19908at2759"/>
<comment type="function">
    <text evidence="5">Catalyzes the transfer of endogenously produced octanoic acid from octanoyl-acyl-carrier-protein onto the lipoyl domains of lipoate-dependent enzymes. Lipoyl-ACP can also act as a substrate although octanoyl-ACP is likely to be the physiological substrate.</text>
</comment>
<sequence>MRLAHLRLPALTSYHHAANIQEVLLQRYFQAKDRVHKSKSSGLQDSRTIQLPDPTVITAEFQPVYTFGRRQLNRVGEQQRRFLEGNGRATVVEAQRGGQVTYHGPGQLVAYPIIDLRRHKITPRNYIHLLEDTVIAVCTSFGVPAVETTEDPGVWAKGGQHKICAIGVQVRRGITSHGIGLNVTDREDFLSWGFSRIVACGLEGKHVTWLSAEQAHGAESIRVEDVAPAFVKTLAERLGGIDEIYQTSEQDL</sequence>
<feature type="binding site" evidence="7">
    <location>
        <begin position="178"/>
        <end position="180"/>
    </location>
    <ligand>
        <name>substrate</name>
    </ligand>
</feature>
<accession>U1GSK1</accession>
<feature type="active site" description="Acyl-thioester intermediate" evidence="6">
    <location>
        <position position="200"/>
    </location>
</feature>
<dbReference type="EC" id="2.3.1.181" evidence="5"/>
<evidence type="ECO:0000313" key="11">
    <source>
        <dbReference type="Proteomes" id="UP000019373"/>
    </source>
</evidence>
<dbReference type="GeneID" id="19240137"/>
<feature type="site" description="Lowers pKa of active site Cys" evidence="8">
    <location>
        <position position="162"/>
    </location>
</feature>
<dbReference type="Pfam" id="PF21948">
    <property type="entry name" value="LplA-B_cat"/>
    <property type="match status" value="1"/>
</dbReference>
<feature type="binding site" evidence="7">
    <location>
        <begin position="165"/>
        <end position="167"/>
    </location>
    <ligand>
        <name>substrate</name>
    </ligand>
</feature>
<dbReference type="GO" id="GO:0009249">
    <property type="term" value="P:protein lipoylation"/>
    <property type="evidence" value="ECO:0007669"/>
    <property type="project" value="InterPro"/>
</dbReference>
<dbReference type="PROSITE" id="PS01313">
    <property type="entry name" value="LIPB"/>
    <property type="match status" value="1"/>
</dbReference>
<dbReference type="PIRSF" id="PIRSF016262">
    <property type="entry name" value="LPLase"/>
    <property type="match status" value="1"/>
</dbReference>
<feature type="binding site" evidence="7">
    <location>
        <begin position="96"/>
        <end position="103"/>
    </location>
    <ligand>
        <name>substrate</name>
    </ligand>
</feature>
<evidence type="ECO:0000256" key="7">
    <source>
        <dbReference type="PIRSR" id="PIRSR016262-2"/>
    </source>
</evidence>
<evidence type="ECO:0000256" key="1">
    <source>
        <dbReference type="ARBA" id="ARBA00004821"/>
    </source>
</evidence>
<evidence type="ECO:0000256" key="2">
    <source>
        <dbReference type="ARBA" id="ARBA00007907"/>
    </source>
</evidence>
<feature type="domain" description="BPL/LPL catalytic" evidence="9">
    <location>
        <begin position="50"/>
        <end position="242"/>
    </location>
</feature>
<evidence type="ECO:0000313" key="10">
    <source>
        <dbReference type="EMBL" id="ERF74976.1"/>
    </source>
</evidence>
<dbReference type="CDD" id="cd16444">
    <property type="entry name" value="LipB"/>
    <property type="match status" value="1"/>
</dbReference>
<dbReference type="NCBIfam" id="TIGR00214">
    <property type="entry name" value="lipB"/>
    <property type="match status" value="1"/>
</dbReference>
<keyword evidence="3 5" id="KW-0808">Transferase</keyword>
<dbReference type="InterPro" id="IPR045864">
    <property type="entry name" value="aa-tRNA-synth_II/BPL/LPL"/>
</dbReference>
<comment type="pathway">
    <text evidence="1 5">Protein modification; protein lipoylation via endogenous pathway; protein N(6)-(lipoyl)lysine from octanoyl-[acyl-carrier-protein]: step 1/2.</text>
</comment>
<name>U1GSK1_ENDPU</name>
<organism evidence="10 11">
    <name type="scientific">Endocarpon pusillum (strain Z07020 / HMAS-L-300199)</name>
    <name type="common">Lichen-forming fungus</name>
    <dbReference type="NCBI Taxonomy" id="1263415"/>
    <lineage>
        <taxon>Eukaryota</taxon>
        <taxon>Fungi</taxon>
        <taxon>Dikarya</taxon>
        <taxon>Ascomycota</taxon>
        <taxon>Pezizomycotina</taxon>
        <taxon>Eurotiomycetes</taxon>
        <taxon>Chaetothyriomycetidae</taxon>
        <taxon>Verrucariales</taxon>
        <taxon>Verrucariaceae</taxon>
        <taxon>Endocarpon</taxon>
    </lineage>
</organism>
<dbReference type="PROSITE" id="PS51733">
    <property type="entry name" value="BPL_LPL_CATALYTIC"/>
    <property type="match status" value="1"/>
</dbReference>
<keyword evidence="11" id="KW-1185">Reference proteome</keyword>
<dbReference type="PANTHER" id="PTHR10993">
    <property type="entry name" value="OCTANOYLTRANSFERASE"/>
    <property type="match status" value="1"/>
</dbReference>
<dbReference type="SUPFAM" id="SSF55681">
    <property type="entry name" value="Class II aaRS and biotin synthetases"/>
    <property type="match status" value="1"/>
</dbReference>
<dbReference type="eggNOG" id="KOG0325">
    <property type="taxonomic scope" value="Eukaryota"/>
</dbReference>
<dbReference type="Gene3D" id="3.30.930.10">
    <property type="entry name" value="Bira Bifunctional Protein, Domain 2"/>
    <property type="match status" value="1"/>
</dbReference>
<gene>
    <name evidence="10" type="ORF">EPUS_05184</name>
</gene>
<dbReference type="AlphaFoldDB" id="U1GSK1"/>
<comment type="catalytic activity">
    <reaction evidence="5">
        <text>octanoyl-[ACP] + L-lysyl-[protein] = N(6)-octanoyl-L-lysyl-[protein] + holo-[ACP] + H(+)</text>
        <dbReference type="Rhea" id="RHEA:17665"/>
        <dbReference type="Rhea" id="RHEA-COMP:9636"/>
        <dbReference type="Rhea" id="RHEA-COMP:9685"/>
        <dbReference type="Rhea" id="RHEA-COMP:9752"/>
        <dbReference type="Rhea" id="RHEA-COMP:9928"/>
        <dbReference type="ChEBI" id="CHEBI:15378"/>
        <dbReference type="ChEBI" id="CHEBI:29969"/>
        <dbReference type="ChEBI" id="CHEBI:64479"/>
        <dbReference type="ChEBI" id="CHEBI:78463"/>
        <dbReference type="ChEBI" id="CHEBI:78809"/>
        <dbReference type="EC" id="2.3.1.181"/>
    </reaction>
</comment>
<dbReference type="HOGENOM" id="CLU_035168_0_1_1"/>
<evidence type="ECO:0000259" key="9">
    <source>
        <dbReference type="PROSITE" id="PS51733"/>
    </source>
</evidence>
<dbReference type="InterPro" id="IPR020605">
    <property type="entry name" value="Octanoyltransferase_CS"/>
</dbReference>
<proteinExistence type="inferred from homology"/>
<dbReference type="GO" id="GO:0033819">
    <property type="term" value="F:lipoyl(octanoyl) transferase activity"/>
    <property type="evidence" value="ECO:0007669"/>
    <property type="project" value="UniProtKB-EC"/>
</dbReference>
<dbReference type="UniPathway" id="UPA00538">
    <property type="reaction ID" value="UER00592"/>
</dbReference>
<evidence type="ECO:0000256" key="3">
    <source>
        <dbReference type="ARBA" id="ARBA00022679"/>
    </source>
</evidence>